<dbReference type="Pfam" id="PF00185">
    <property type="entry name" value="OTCace"/>
    <property type="match status" value="1"/>
</dbReference>
<dbReference type="InterPro" id="IPR032466">
    <property type="entry name" value="Metal_Hydrolase"/>
</dbReference>
<dbReference type="InterPro" id="IPR011607">
    <property type="entry name" value="MGS-like_dom"/>
</dbReference>
<gene>
    <name evidence="12" type="ORF">RUM43_005668</name>
    <name evidence="13" type="ORF">RUM44_008508</name>
</gene>
<dbReference type="PROSITE" id="PS00482">
    <property type="entry name" value="DIHYDROOROTASE_1"/>
    <property type="match status" value="1"/>
</dbReference>
<accession>A0AAN8PXD3</accession>
<dbReference type="EC" id="2.1.3.2" evidence="4"/>
<evidence type="ECO:0000256" key="10">
    <source>
        <dbReference type="ARBA" id="ARBA00048859"/>
    </source>
</evidence>
<evidence type="ECO:0000256" key="5">
    <source>
        <dbReference type="ARBA" id="ARBA00022679"/>
    </source>
</evidence>
<dbReference type="PANTHER" id="PTHR45753:SF6">
    <property type="entry name" value="ASPARTATE CARBAMOYLTRANSFERASE"/>
    <property type="match status" value="1"/>
</dbReference>
<evidence type="ECO:0000256" key="1">
    <source>
        <dbReference type="ARBA" id="ARBA00001947"/>
    </source>
</evidence>
<dbReference type="HAMAP" id="MF_00001">
    <property type="entry name" value="Asp_carb_tr"/>
    <property type="match status" value="1"/>
</dbReference>
<keyword evidence="14" id="KW-1185">Reference proteome</keyword>
<dbReference type="SUPFAM" id="SSF52335">
    <property type="entry name" value="Methylglyoxal synthase-like"/>
    <property type="match status" value="1"/>
</dbReference>
<dbReference type="Pfam" id="PF02142">
    <property type="entry name" value="MGS"/>
    <property type="match status" value="1"/>
</dbReference>
<dbReference type="PRINTS" id="PR00101">
    <property type="entry name" value="ATCASE"/>
</dbReference>
<dbReference type="GO" id="GO:0004070">
    <property type="term" value="F:aspartate carbamoyltransferase activity"/>
    <property type="evidence" value="ECO:0007669"/>
    <property type="project" value="UniProtKB-EC"/>
</dbReference>
<comment type="catalytic activity">
    <reaction evidence="10">
        <text>carbamoyl phosphate + L-aspartate = N-carbamoyl-L-aspartate + phosphate + H(+)</text>
        <dbReference type="Rhea" id="RHEA:20013"/>
        <dbReference type="ChEBI" id="CHEBI:15378"/>
        <dbReference type="ChEBI" id="CHEBI:29991"/>
        <dbReference type="ChEBI" id="CHEBI:32814"/>
        <dbReference type="ChEBI" id="CHEBI:43474"/>
        <dbReference type="ChEBI" id="CHEBI:58228"/>
        <dbReference type="EC" id="2.1.3.2"/>
    </reaction>
</comment>
<protein>
    <recommendedName>
        <fullName evidence="4">aspartate carbamoyltransferase</fullName>
        <ecNumber evidence="4">2.1.3.2</ecNumber>
    </recommendedName>
</protein>
<dbReference type="GO" id="GO:0046872">
    <property type="term" value="F:metal ion binding"/>
    <property type="evidence" value="ECO:0007669"/>
    <property type="project" value="UniProtKB-KW"/>
</dbReference>
<dbReference type="FunFam" id="3.40.50.1380:FF:000005">
    <property type="entry name" value="CAD protein-like isoform X1"/>
    <property type="match status" value="1"/>
</dbReference>
<sequence>MVDVQLISSVEPVQWTFENIGTHGELNHLSDFLAKKQFELVINLPMRNGGARRVSSFMTHGYKTRRLAVDYSIPLITDVKCAKLLVEALHKIGRAPAMKTHTDCLSSRQLVKFPGFIDVHVHLREPGASHKEDISSGTAAALAGGITLVCAMPNTNPSVTDHKSLELVKELAQKNARCDYALFMGASSENYSIIPELEPQSAGLKMYLNETFTTLKLNDLTVWLKHFDNWPKSSPLCVHAESQTTAAVLLLATLHNRPIHICHVARKEEIQIIRAAKEKGLPVTCEVCPHHLFLTDKDIERIGERKGRVKPVVGTKEDQRALWDNLKFIDVFATDHAPHTEEEKIGEAAPPGFPGLETILALLLNAVNEGRLTREDLIDKFYRNPKKIFNLPDQHNTYVEVDMDEEWVIPDAMPFSKSQWTPFAGMKVKGAVHRVVLRGETAYVDGKVLVPPGYGLDVKGHQYKKLILDSLSDPHKKVSLDGVVGFRSETATVLDEFKHKDLGRTTDGPYPEICIPEPPKLSVDVHLSTSPRNVLEFGGGDAKVTNQYLSPSLSQDNLNRTKSVSNPNLYGPQLFSSSSVVHSYSHSLAGQHILSVDSFSKEKLNDLFNLARTYRIFVLKDRPLSHVLKGKVMAAVFYEVSTRTNCSFSAAMQRLGGTVIHMDSVSSSVKKGESLEDSITVMSSYSDVVVLRHPEPGAVARAAVSCRKPLINAGDGIGEHPTQALLDIFTIREEIGTVNGLTITMVGDLKNGRTVHSLSRLLTLYNVQLKYVSPRGLGMPEEVMKYVSDKGIRQEQLESLESVLPDTDVLYVTRIQRERFSSVDEYEEACGKYIVTPQLMTLAKRKMVVLHPLPRVFEISPEFDTDPRAAYFRQAECGMYVRMALLAMVMGRS</sequence>
<dbReference type="GO" id="GO:0006221">
    <property type="term" value="P:pyrimidine nucleotide biosynthetic process"/>
    <property type="evidence" value="ECO:0007669"/>
    <property type="project" value="UniProtKB-KW"/>
</dbReference>
<evidence type="ECO:0000256" key="2">
    <source>
        <dbReference type="ARBA" id="ARBA00004852"/>
    </source>
</evidence>
<dbReference type="FunFam" id="3.40.50.1370:FF:000005">
    <property type="entry name" value="CAD protein-like isoform X1"/>
    <property type="match status" value="1"/>
</dbReference>
<evidence type="ECO:0000256" key="9">
    <source>
        <dbReference type="ARBA" id="ARBA00043884"/>
    </source>
</evidence>
<dbReference type="PANTHER" id="PTHR45753">
    <property type="entry name" value="ORNITHINE CARBAMOYLTRANSFERASE, MITOCHONDRIAL"/>
    <property type="match status" value="1"/>
</dbReference>
<dbReference type="CDD" id="cd01316">
    <property type="entry name" value="CAD_DHOase"/>
    <property type="match status" value="1"/>
</dbReference>
<dbReference type="InterPro" id="IPR011059">
    <property type="entry name" value="Metal-dep_hydrolase_composite"/>
</dbReference>
<evidence type="ECO:0000256" key="6">
    <source>
        <dbReference type="ARBA" id="ARBA00022723"/>
    </source>
</evidence>
<comment type="cofactor">
    <cofactor evidence="1">
        <name>Zn(2+)</name>
        <dbReference type="ChEBI" id="CHEBI:29105"/>
    </cofactor>
</comment>
<evidence type="ECO:0000259" key="11">
    <source>
        <dbReference type="PROSITE" id="PS51855"/>
    </source>
</evidence>
<comment type="similarity">
    <text evidence="3">Belongs to the aspartate/ornithine carbamoyltransferase superfamily. ATCase family.</text>
</comment>
<dbReference type="FunFam" id="3.20.20.140:FF:000036">
    <property type="entry name" value="Carbamoyl-phosphate synthase large chain"/>
    <property type="match status" value="1"/>
</dbReference>
<dbReference type="InterPro" id="IPR006130">
    <property type="entry name" value="Asp/Orn_carbamoylTrfase"/>
</dbReference>
<keyword evidence="8" id="KW-0665">Pyrimidine biosynthesis</keyword>
<dbReference type="GO" id="GO:0016812">
    <property type="term" value="F:hydrolase activity, acting on carbon-nitrogen (but not peptide) bonds, in cyclic amides"/>
    <property type="evidence" value="ECO:0007669"/>
    <property type="project" value="InterPro"/>
</dbReference>
<dbReference type="Proteomes" id="UP001372834">
    <property type="component" value="Unassembled WGS sequence"/>
</dbReference>
<dbReference type="InterPro" id="IPR006132">
    <property type="entry name" value="Asp/Orn_carbamoyltranf_P-bd"/>
</dbReference>
<dbReference type="InterPro" id="IPR006131">
    <property type="entry name" value="Asp_carbamoyltransf_Asp/Orn-bd"/>
</dbReference>
<dbReference type="InterPro" id="IPR036901">
    <property type="entry name" value="Asp/Orn_carbamoylTrfase_sf"/>
</dbReference>
<evidence type="ECO:0000313" key="12">
    <source>
        <dbReference type="EMBL" id="KAK6625371.1"/>
    </source>
</evidence>
<evidence type="ECO:0000256" key="3">
    <source>
        <dbReference type="ARBA" id="ARBA00008896"/>
    </source>
</evidence>
<dbReference type="EMBL" id="JAWJWE010000037">
    <property type="protein sequence ID" value="KAK6625371.1"/>
    <property type="molecule type" value="Genomic_DNA"/>
</dbReference>
<dbReference type="PRINTS" id="PR00100">
    <property type="entry name" value="AOTCASE"/>
</dbReference>
<feature type="domain" description="MGS-like" evidence="11">
    <location>
        <begin position="1"/>
        <end position="111"/>
    </location>
</feature>
<dbReference type="PROSITE" id="PS00483">
    <property type="entry name" value="DIHYDROOROTASE_2"/>
    <property type="match status" value="1"/>
</dbReference>
<comment type="caution">
    <text evidence="12">The sequence shown here is derived from an EMBL/GenBank/DDBJ whole genome shotgun (WGS) entry which is preliminary data.</text>
</comment>
<dbReference type="FunFam" id="3.40.50.1370:FF:000002">
    <property type="entry name" value="Aspartate carbamoyltransferase 2"/>
    <property type="match status" value="1"/>
</dbReference>
<keyword evidence="5" id="KW-0808">Transferase</keyword>
<evidence type="ECO:0000256" key="7">
    <source>
        <dbReference type="ARBA" id="ARBA00022801"/>
    </source>
</evidence>
<dbReference type="EMBL" id="JAWJWF010000002">
    <property type="protein sequence ID" value="KAK6638083.1"/>
    <property type="molecule type" value="Genomic_DNA"/>
</dbReference>
<evidence type="ECO:0000256" key="8">
    <source>
        <dbReference type="ARBA" id="ARBA00022975"/>
    </source>
</evidence>
<dbReference type="InterPro" id="IPR002195">
    <property type="entry name" value="Dihydroorotase_CS"/>
</dbReference>
<dbReference type="SUPFAM" id="SSF51556">
    <property type="entry name" value="Metallo-dependent hydrolases"/>
    <property type="match status" value="1"/>
</dbReference>
<dbReference type="PROSITE" id="PS00097">
    <property type="entry name" value="CARBAMOYLTRANSFERASE"/>
    <property type="match status" value="1"/>
</dbReference>
<comment type="function">
    <text evidence="9">Catalyzes the condensation of carbamoyl phosphate and aspartate to form carbamoyl aspartate and inorganic phosphate, the committed step in the de novo pyrimidine nucleotide biosynthesis pathway.</text>
</comment>
<dbReference type="Gene3D" id="3.40.50.1380">
    <property type="entry name" value="Methylglyoxal synthase-like domain"/>
    <property type="match status" value="1"/>
</dbReference>
<keyword evidence="7" id="KW-0378">Hydrolase</keyword>
<dbReference type="InterPro" id="IPR036914">
    <property type="entry name" value="MGS-like_dom_sf"/>
</dbReference>
<dbReference type="AlphaFoldDB" id="A0AAN8PXD3"/>
<dbReference type="PROSITE" id="PS51855">
    <property type="entry name" value="MGS"/>
    <property type="match status" value="1"/>
</dbReference>
<evidence type="ECO:0000313" key="13">
    <source>
        <dbReference type="EMBL" id="KAK6638083.1"/>
    </source>
</evidence>
<organism evidence="12 15">
    <name type="scientific">Polyplax serrata</name>
    <name type="common">Common mouse louse</name>
    <dbReference type="NCBI Taxonomy" id="468196"/>
    <lineage>
        <taxon>Eukaryota</taxon>
        <taxon>Metazoa</taxon>
        <taxon>Ecdysozoa</taxon>
        <taxon>Arthropoda</taxon>
        <taxon>Hexapoda</taxon>
        <taxon>Insecta</taxon>
        <taxon>Pterygota</taxon>
        <taxon>Neoptera</taxon>
        <taxon>Paraneoptera</taxon>
        <taxon>Psocodea</taxon>
        <taxon>Troctomorpha</taxon>
        <taxon>Phthiraptera</taxon>
        <taxon>Anoplura</taxon>
        <taxon>Polyplacidae</taxon>
        <taxon>Polyplax</taxon>
    </lineage>
</organism>
<dbReference type="Gene3D" id="3.40.50.1370">
    <property type="entry name" value="Aspartate/ornithine carbamoyltransferase"/>
    <property type="match status" value="2"/>
</dbReference>
<comment type="pathway">
    <text evidence="2">Pyrimidine metabolism; UMP biosynthesis via de novo pathway; (S)-dihydroorotate from bicarbonate: step 2/3.</text>
</comment>
<dbReference type="SUPFAM" id="SSF53671">
    <property type="entry name" value="Aspartate/ornithine carbamoyltransferase"/>
    <property type="match status" value="1"/>
</dbReference>
<dbReference type="Proteomes" id="UP001359485">
    <property type="component" value="Unassembled WGS sequence"/>
</dbReference>
<dbReference type="Pfam" id="PF12890">
    <property type="entry name" value="DHOase"/>
    <property type="match status" value="1"/>
</dbReference>
<dbReference type="NCBIfam" id="TIGR00670">
    <property type="entry name" value="asp_carb_tr"/>
    <property type="match status" value="1"/>
</dbReference>
<keyword evidence="6" id="KW-0479">Metal-binding</keyword>
<dbReference type="GO" id="GO:0006207">
    <property type="term" value="P:'de novo' pyrimidine nucleobase biosynthetic process"/>
    <property type="evidence" value="ECO:0007669"/>
    <property type="project" value="InterPro"/>
</dbReference>
<evidence type="ECO:0000256" key="4">
    <source>
        <dbReference type="ARBA" id="ARBA00013008"/>
    </source>
</evidence>
<dbReference type="SUPFAM" id="SSF51338">
    <property type="entry name" value="Composite domain of metallo-dependent hydrolases"/>
    <property type="match status" value="1"/>
</dbReference>
<evidence type="ECO:0000313" key="14">
    <source>
        <dbReference type="Proteomes" id="UP001359485"/>
    </source>
</evidence>
<dbReference type="Gene3D" id="3.20.20.140">
    <property type="entry name" value="Metal-dependent hydrolases"/>
    <property type="match status" value="1"/>
</dbReference>
<dbReference type="GO" id="GO:0006520">
    <property type="term" value="P:amino acid metabolic process"/>
    <property type="evidence" value="ECO:0007669"/>
    <property type="project" value="InterPro"/>
</dbReference>
<dbReference type="GO" id="GO:0016597">
    <property type="term" value="F:amino acid binding"/>
    <property type="evidence" value="ECO:0007669"/>
    <property type="project" value="InterPro"/>
</dbReference>
<dbReference type="NCBIfam" id="NF002032">
    <property type="entry name" value="PRK00856.1"/>
    <property type="match status" value="1"/>
</dbReference>
<dbReference type="InterPro" id="IPR002082">
    <property type="entry name" value="Asp_carbamoyltransf"/>
</dbReference>
<name>A0AAN8PXD3_POLSC</name>
<reference evidence="12 15" key="1">
    <citation type="submission" date="2023-10" db="EMBL/GenBank/DDBJ databases">
        <title>Genomes of two closely related lineages of the louse Polyplax serrata with different host specificities.</title>
        <authorList>
            <person name="Martinu J."/>
            <person name="Tarabai H."/>
            <person name="Stefka J."/>
            <person name="Hypsa V."/>
        </authorList>
    </citation>
    <scope>NUCLEOTIDE SEQUENCE [LARGE SCALE GENOMIC DNA]</scope>
    <source>
        <strain evidence="13">98ZLc_SE</strain>
        <strain evidence="12">HR10_N</strain>
    </source>
</reference>
<dbReference type="Pfam" id="PF02729">
    <property type="entry name" value="OTCace_N"/>
    <property type="match status" value="1"/>
</dbReference>
<proteinExistence type="inferred from homology"/>
<evidence type="ECO:0000313" key="15">
    <source>
        <dbReference type="Proteomes" id="UP001372834"/>
    </source>
</evidence>
<dbReference type="InterPro" id="IPR024403">
    <property type="entry name" value="DHOase_cat"/>
</dbReference>